<accession>A0A2T3J8Z6</accession>
<feature type="signal peptide" evidence="1">
    <location>
        <begin position="1"/>
        <end position="30"/>
    </location>
</feature>
<evidence type="ECO:0000256" key="1">
    <source>
        <dbReference type="SAM" id="SignalP"/>
    </source>
</evidence>
<dbReference type="RefSeq" id="WP_107244901.1">
    <property type="nucleotide sequence ID" value="NZ_PYMJ01000033.1"/>
</dbReference>
<sequence>MKTVNSVFKGKVRWEVLGLLSVLLNGVAYADSTPARCDIYIKGSEKPAITSPCTFSQRKGNVTITRSDEVTYSFTPVGDNPGNYEDQKGNTVYRQRGLGVDGVIFKLKNESVYIYWDATNLEQKTSKKKEP</sequence>
<dbReference type="OrthoDB" id="5815858at2"/>
<gene>
    <name evidence="2" type="ORF">C9J12_23315</name>
</gene>
<feature type="chain" id="PRO_5015405870" description="C-type lysozyme inhibitor domain-containing protein" evidence="1">
    <location>
        <begin position="31"/>
        <end position="131"/>
    </location>
</feature>
<dbReference type="EMBL" id="PYMJ01000033">
    <property type="protein sequence ID" value="PSU45250.1"/>
    <property type="molecule type" value="Genomic_DNA"/>
</dbReference>
<comment type="caution">
    <text evidence="2">The sequence shown here is derived from an EMBL/GenBank/DDBJ whole genome shotgun (WGS) entry which is preliminary data.</text>
</comment>
<dbReference type="Proteomes" id="UP000240987">
    <property type="component" value="Unassembled WGS sequence"/>
</dbReference>
<protein>
    <recommendedName>
        <fullName evidence="4">C-type lysozyme inhibitor domain-containing protein</fullName>
    </recommendedName>
</protein>
<organism evidence="2 3">
    <name type="scientific">Photobacterium frigidiphilum</name>
    <dbReference type="NCBI Taxonomy" id="264736"/>
    <lineage>
        <taxon>Bacteria</taxon>
        <taxon>Pseudomonadati</taxon>
        <taxon>Pseudomonadota</taxon>
        <taxon>Gammaproteobacteria</taxon>
        <taxon>Vibrionales</taxon>
        <taxon>Vibrionaceae</taxon>
        <taxon>Photobacterium</taxon>
    </lineage>
</organism>
<evidence type="ECO:0000313" key="3">
    <source>
        <dbReference type="Proteomes" id="UP000240987"/>
    </source>
</evidence>
<keyword evidence="3" id="KW-1185">Reference proteome</keyword>
<evidence type="ECO:0008006" key="4">
    <source>
        <dbReference type="Google" id="ProtNLM"/>
    </source>
</evidence>
<keyword evidence="1" id="KW-0732">Signal</keyword>
<reference evidence="2 3" key="1">
    <citation type="submission" date="2018-01" db="EMBL/GenBank/DDBJ databases">
        <title>Whole genome sequencing of Histamine producing bacteria.</title>
        <authorList>
            <person name="Butler K."/>
        </authorList>
    </citation>
    <scope>NUCLEOTIDE SEQUENCE [LARGE SCALE GENOMIC DNA]</scope>
    <source>
        <strain evidence="2 3">JCM 12947</strain>
    </source>
</reference>
<evidence type="ECO:0000313" key="2">
    <source>
        <dbReference type="EMBL" id="PSU45250.1"/>
    </source>
</evidence>
<proteinExistence type="predicted"/>
<dbReference type="AlphaFoldDB" id="A0A2T3J8Z6"/>
<name>A0A2T3J8Z6_9GAMM</name>